<dbReference type="GO" id="GO:0006361">
    <property type="term" value="P:transcription initiation at RNA polymerase I promoter"/>
    <property type="evidence" value="ECO:0007669"/>
    <property type="project" value="TreeGrafter"/>
</dbReference>
<protein>
    <submittedName>
        <fullName evidence="8">Uncharacterized protein</fullName>
    </submittedName>
</protein>
<accession>A0A8T3CNM4</accession>
<dbReference type="PANTHER" id="PTHR15240:SF3">
    <property type="entry name" value="CAVEOLAE-ASSOCIATED PROTEIN 1"/>
    <property type="match status" value="1"/>
</dbReference>
<comment type="subcellular location">
    <subcellularLocation>
        <location evidence="2">Cytoplasm</location>
    </subcellularLocation>
    <subcellularLocation>
        <location evidence="1">Membrane</location>
        <location evidence="1">Caveola</location>
    </subcellularLocation>
</comment>
<keyword evidence="5" id="KW-0472">Membrane</keyword>
<keyword evidence="4" id="KW-0963">Cytoplasm</keyword>
<evidence type="ECO:0000256" key="6">
    <source>
        <dbReference type="SAM" id="Coils"/>
    </source>
</evidence>
<dbReference type="GO" id="GO:0005737">
    <property type="term" value="C:cytoplasm"/>
    <property type="evidence" value="ECO:0007669"/>
    <property type="project" value="UniProtKB-SubCell"/>
</dbReference>
<dbReference type="GO" id="GO:0005901">
    <property type="term" value="C:caveola"/>
    <property type="evidence" value="ECO:0007669"/>
    <property type="project" value="UniProtKB-SubCell"/>
</dbReference>
<feature type="compositionally biased region" description="Basic and acidic residues" evidence="7">
    <location>
        <begin position="275"/>
        <end position="299"/>
    </location>
</feature>
<dbReference type="EMBL" id="JAERUA010000022">
    <property type="protein sequence ID" value="KAI1884814.1"/>
    <property type="molecule type" value="Genomic_DNA"/>
</dbReference>
<dbReference type="AlphaFoldDB" id="A0A8T3CNM4"/>
<evidence type="ECO:0000313" key="9">
    <source>
        <dbReference type="Proteomes" id="UP000829720"/>
    </source>
</evidence>
<keyword evidence="6" id="KW-0175">Coiled coil</keyword>
<feature type="region of interest" description="Disordered" evidence="7">
    <location>
        <begin position="230"/>
        <end position="305"/>
    </location>
</feature>
<evidence type="ECO:0000256" key="5">
    <source>
        <dbReference type="ARBA" id="ARBA00023136"/>
    </source>
</evidence>
<sequence length="389" mass="43599">MADLSVQLDRVPLTEALEEDEEGALETTAADKQQDEAAVDGKAKKTEAQINGVMVLALLDKIIGVVDQIQQTQNGLESRQGDMERSVMGIRGELTKLTKNHTTTTGTVNKMLDKVRKVSVNIKSVRSNLDKQAGQIKRLEGNENELLKRRNFKVLIYQVEGKTAVQGLEPVAEGTEGAEELEVQGDDAKVGVSSDEEVEIEEIIEESRAARIKRSGRQQMDNIKKAFSKEKMEKTRQKTKENLEKTRQKTRENMEKTKHNLEKKMGKLGTQMAIKSERKEKIKTSQEKMKKSFTPDHTIHARSKSSVYKVPPFTFHVKKVREGEMEVESNEGGEAEEEAEEKPVEGALEEALEEALELQTSDGPEVQTLLKVAEDSELVLVELDQKDSK</sequence>
<dbReference type="GO" id="GO:0042134">
    <property type="term" value="F:rRNA primary transcript binding"/>
    <property type="evidence" value="ECO:0007669"/>
    <property type="project" value="TreeGrafter"/>
</dbReference>
<dbReference type="GO" id="GO:0006363">
    <property type="term" value="P:termination of RNA polymerase I transcription"/>
    <property type="evidence" value="ECO:0007669"/>
    <property type="project" value="TreeGrafter"/>
</dbReference>
<feature type="coiled-coil region" evidence="6">
    <location>
        <begin position="122"/>
        <end position="149"/>
    </location>
</feature>
<feature type="region of interest" description="Disordered" evidence="7">
    <location>
        <begin position="321"/>
        <end position="364"/>
    </location>
</feature>
<feature type="compositionally biased region" description="Acidic residues" evidence="7">
    <location>
        <begin position="325"/>
        <end position="340"/>
    </location>
</feature>
<reference evidence="8" key="1">
    <citation type="submission" date="2021-01" db="EMBL/GenBank/DDBJ databases">
        <authorList>
            <person name="Zahm M."/>
            <person name="Roques C."/>
            <person name="Cabau C."/>
            <person name="Klopp C."/>
            <person name="Donnadieu C."/>
            <person name="Jouanno E."/>
            <person name="Lampietro C."/>
            <person name="Louis A."/>
            <person name="Herpin A."/>
            <person name="Echchiki A."/>
            <person name="Berthelot C."/>
            <person name="Parey E."/>
            <person name="Roest-Crollius H."/>
            <person name="Braasch I."/>
            <person name="Postlethwait J."/>
            <person name="Bobe J."/>
            <person name="Montfort J."/>
            <person name="Bouchez O."/>
            <person name="Begum T."/>
            <person name="Mejri S."/>
            <person name="Adams A."/>
            <person name="Chen W.-J."/>
            <person name="Guiguen Y."/>
        </authorList>
    </citation>
    <scope>NUCLEOTIDE SEQUENCE</scope>
    <source>
        <tissue evidence="8">Blood</tissue>
    </source>
</reference>
<name>A0A8T3CNM4_9TELE</name>
<proteinExistence type="inferred from homology"/>
<comment type="caution">
    <text evidence="8">The sequence shown here is derived from an EMBL/GenBank/DDBJ whole genome shotgun (WGS) entry which is preliminary data.</text>
</comment>
<feature type="compositionally biased region" description="Basic and acidic residues" evidence="7">
    <location>
        <begin position="32"/>
        <end position="44"/>
    </location>
</feature>
<comment type="similarity">
    <text evidence="3">Belongs to the CAVIN family.</text>
</comment>
<evidence type="ECO:0000256" key="7">
    <source>
        <dbReference type="SAM" id="MobiDB-lite"/>
    </source>
</evidence>
<dbReference type="PANTHER" id="PTHR15240">
    <property type="entry name" value="CAVIN"/>
    <property type="match status" value="1"/>
</dbReference>
<evidence type="ECO:0000256" key="1">
    <source>
        <dbReference type="ARBA" id="ARBA00004345"/>
    </source>
</evidence>
<feature type="compositionally biased region" description="Acidic residues" evidence="7">
    <location>
        <begin position="347"/>
        <end position="356"/>
    </location>
</feature>
<dbReference type="Pfam" id="PF15237">
    <property type="entry name" value="PTRF_SDPR"/>
    <property type="match status" value="2"/>
</dbReference>
<dbReference type="InterPro" id="IPR026752">
    <property type="entry name" value="Cavin_fam"/>
</dbReference>
<evidence type="ECO:0000256" key="3">
    <source>
        <dbReference type="ARBA" id="ARBA00008836"/>
    </source>
</evidence>
<feature type="region of interest" description="Disordered" evidence="7">
    <location>
        <begin position="19"/>
        <end position="44"/>
    </location>
</feature>
<evidence type="ECO:0000313" key="8">
    <source>
        <dbReference type="EMBL" id="KAI1884814.1"/>
    </source>
</evidence>
<dbReference type="OrthoDB" id="8951679at2759"/>
<gene>
    <name evidence="8" type="ORF">AGOR_G00230380</name>
</gene>
<feature type="compositionally biased region" description="Basic and acidic residues" evidence="7">
    <location>
        <begin position="230"/>
        <end position="265"/>
    </location>
</feature>
<organism evidence="8 9">
    <name type="scientific">Albula goreensis</name>
    <dbReference type="NCBI Taxonomy" id="1534307"/>
    <lineage>
        <taxon>Eukaryota</taxon>
        <taxon>Metazoa</taxon>
        <taxon>Chordata</taxon>
        <taxon>Craniata</taxon>
        <taxon>Vertebrata</taxon>
        <taxon>Euteleostomi</taxon>
        <taxon>Actinopterygii</taxon>
        <taxon>Neopterygii</taxon>
        <taxon>Teleostei</taxon>
        <taxon>Albuliformes</taxon>
        <taxon>Albulidae</taxon>
        <taxon>Albula</taxon>
    </lineage>
</organism>
<evidence type="ECO:0000256" key="2">
    <source>
        <dbReference type="ARBA" id="ARBA00004496"/>
    </source>
</evidence>
<evidence type="ECO:0000256" key="4">
    <source>
        <dbReference type="ARBA" id="ARBA00022490"/>
    </source>
</evidence>
<dbReference type="Proteomes" id="UP000829720">
    <property type="component" value="Unassembled WGS sequence"/>
</dbReference>
<keyword evidence="9" id="KW-1185">Reference proteome</keyword>